<name>A0A2M9CED0_9CELL</name>
<proteinExistence type="predicted"/>
<protein>
    <submittedName>
        <fullName evidence="2">Uncharacterized protein</fullName>
    </submittedName>
</protein>
<keyword evidence="1" id="KW-0472">Membrane</keyword>
<evidence type="ECO:0000256" key="1">
    <source>
        <dbReference type="SAM" id="Phobius"/>
    </source>
</evidence>
<gene>
    <name evidence="2" type="ORF">CLV28_2084</name>
</gene>
<keyword evidence="1" id="KW-1133">Transmembrane helix</keyword>
<keyword evidence="3" id="KW-1185">Reference proteome</keyword>
<accession>A0A2M9CED0</accession>
<organism evidence="2 3">
    <name type="scientific">Sediminihabitans luteus</name>
    <dbReference type="NCBI Taxonomy" id="1138585"/>
    <lineage>
        <taxon>Bacteria</taxon>
        <taxon>Bacillati</taxon>
        <taxon>Actinomycetota</taxon>
        <taxon>Actinomycetes</taxon>
        <taxon>Micrococcales</taxon>
        <taxon>Cellulomonadaceae</taxon>
        <taxon>Sediminihabitans</taxon>
    </lineage>
</organism>
<evidence type="ECO:0000313" key="3">
    <source>
        <dbReference type="Proteomes" id="UP000231693"/>
    </source>
</evidence>
<dbReference type="Proteomes" id="UP000231693">
    <property type="component" value="Unassembled WGS sequence"/>
</dbReference>
<dbReference type="RefSeq" id="WP_100423254.1">
    <property type="nucleotide sequence ID" value="NZ_BOOX01000001.1"/>
</dbReference>
<sequence length="94" mass="11076">MIFFGWGRNALTAQVNDTQAVVLRYWYVHVFWLFRLSFPSGYGLATLTENGWATRDMEPHEKALAQREKHVRIHWWWRWGLLIGLAALVLFGSL</sequence>
<feature type="transmembrane region" description="Helical" evidence="1">
    <location>
        <begin position="75"/>
        <end position="93"/>
    </location>
</feature>
<keyword evidence="1" id="KW-0812">Transmembrane</keyword>
<evidence type="ECO:0000313" key="2">
    <source>
        <dbReference type="EMBL" id="PJJ70253.1"/>
    </source>
</evidence>
<dbReference type="AlphaFoldDB" id="A0A2M9CED0"/>
<dbReference type="EMBL" id="PGFE01000003">
    <property type="protein sequence ID" value="PJJ70253.1"/>
    <property type="molecule type" value="Genomic_DNA"/>
</dbReference>
<reference evidence="2 3" key="1">
    <citation type="submission" date="2017-11" db="EMBL/GenBank/DDBJ databases">
        <title>Genomic Encyclopedia of Archaeal and Bacterial Type Strains, Phase II (KMG-II): From Individual Species to Whole Genera.</title>
        <authorList>
            <person name="Goeker M."/>
        </authorList>
    </citation>
    <scope>NUCLEOTIDE SEQUENCE [LARGE SCALE GENOMIC DNA]</scope>
    <source>
        <strain evidence="2 3">DSM 25478</strain>
    </source>
</reference>
<comment type="caution">
    <text evidence="2">The sequence shown here is derived from an EMBL/GenBank/DDBJ whole genome shotgun (WGS) entry which is preliminary data.</text>
</comment>
<dbReference type="OrthoDB" id="4774531at2"/>